<dbReference type="FunCoup" id="A0A0D1E2L9">
    <property type="interactions" value="295"/>
</dbReference>
<dbReference type="InParanoid" id="A0A0D1E2L9"/>
<dbReference type="EMBL" id="CM003142">
    <property type="protein sequence ID" value="KIS70394.1"/>
    <property type="molecule type" value="Genomic_DNA"/>
</dbReference>
<dbReference type="PANTHER" id="PTHR21013:SF10">
    <property type="entry name" value="ATP SYNTHASE MITOCHONDRIAL F1 COMPLEX ASSEMBLY FACTOR 2"/>
    <property type="match status" value="1"/>
</dbReference>
<protein>
    <submittedName>
        <fullName evidence="6">Uncharacterized protein</fullName>
    </submittedName>
</protein>
<dbReference type="STRING" id="237631.A0A0D1E2L9"/>
<dbReference type="Gene3D" id="3.30.2180.10">
    <property type="entry name" value="ATP12-like"/>
    <property type="match status" value="1"/>
</dbReference>
<evidence type="ECO:0000256" key="4">
    <source>
        <dbReference type="ARBA" id="ARBA00023128"/>
    </source>
</evidence>
<dbReference type="VEuPathDB" id="FungiDB:UMAG_10822"/>
<proteinExistence type="inferred from homology"/>
<dbReference type="Pfam" id="PF07542">
    <property type="entry name" value="ATP12"/>
    <property type="match status" value="1"/>
</dbReference>
<organism evidence="6 7">
    <name type="scientific">Mycosarcoma maydis</name>
    <name type="common">Corn smut fungus</name>
    <name type="synonym">Ustilago maydis</name>
    <dbReference type="NCBI Taxonomy" id="5270"/>
    <lineage>
        <taxon>Eukaryota</taxon>
        <taxon>Fungi</taxon>
        <taxon>Dikarya</taxon>
        <taxon>Basidiomycota</taxon>
        <taxon>Ustilaginomycotina</taxon>
        <taxon>Ustilaginomycetes</taxon>
        <taxon>Ustilaginales</taxon>
        <taxon>Ustilaginaceae</taxon>
        <taxon>Mycosarcoma</taxon>
    </lineage>
</organism>
<keyword evidence="7" id="KW-1185">Reference proteome</keyword>
<dbReference type="GO" id="GO:0005739">
    <property type="term" value="C:mitochondrion"/>
    <property type="evidence" value="ECO:0000318"/>
    <property type="project" value="GO_Central"/>
</dbReference>
<gene>
    <name evidence="6" type="ORF">UMAG_10822</name>
</gene>
<dbReference type="Proteomes" id="UP000000561">
    <property type="component" value="Chromosome 3"/>
</dbReference>
<dbReference type="InterPro" id="IPR042272">
    <property type="entry name" value="ATP12_ATP_synth-F1-assembly_N"/>
</dbReference>
<comment type="subcellular location">
    <subcellularLocation>
        <location evidence="1">Mitochondrion</location>
    </subcellularLocation>
</comment>
<dbReference type="SUPFAM" id="SSF160909">
    <property type="entry name" value="ATP12-like"/>
    <property type="match status" value="1"/>
</dbReference>
<dbReference type="Gene3D" id="1.10.3580.10">
    <property type="entry name" value="ATP12 ATPase"/>
    <property type="match status" value="1"/>
</dbReference>
<keyword evidence="4" id="KW-0496">Mitochondrion</keyword>
<reference evidence="6 7" key="1">
    <citation type="journal article" date="2006" name="Nature">
        <title>Insights from the genome of the biotrophic fungal plant pathogen Ustilago maydis.</title>
        <authorList>
            <person name="Kamper J."/>
            <person name="Kahmann R."/>
            <person name="Bolker M."/>
            <person name="Ma L.J."/>
            <person name="Brefort T."/>
            <person name="Saville B.J."/>
            <person name="Banuett F."/>
            <person name="Kronstad J.W."/>
            <person name="Gold S.E."/>
            <person name="Muller O."/>
            <person name="Perlin M.H."/>
            <person name="Wosten H.A."/>
            <person name="de Vries R."/>
            <person name="Ruiz-Herrera J."/>
            <person name="Reynaga-Pena C.G."/>
            <person name="Snetselaar K."/>
            <person name="McCann M."/>
            <person name="Perez-Martin J."/>
            <person name="Feldbrugge M."/>
            <person name="Basse C.W."/>
            <person name="Steinberg G."/>
            <person name="Ibeas J.I."/>
            <person name="Holloman W."/>
            <person name="Guzman P."/>
            <person name="Farman M."/>
            <person name="Stajich J.E."/>
            <person name="Sentandreu R."/>
            <person name="Gonzalez-Prieto J.M."/>
            <person name="Kennell J.C."/>
            <person name="Molina L."/>
            <person name="Schirawski J."/>
            <person name="Mendoza-Mendoza A."/>
            <person name="Greilinger D."/>
            <person name="Munch K."/>
            <person name="Rossel N."/>
            <person name="Scherer M."/>
            <person name="Vranes M."/>
            <person name="Ladendorf O."/>
            <person name="Vincon V."/>
            <person name="Fuchs U."/>
            <person name="Sandrock B."/>
            <person name="Meng S."/>
            <person name="Ho E.C."/>
            <person name="Cahill M.J."/>
            <person name="Boyce K.J."/>
            <person name="Klose J."/>
            <person name="Klosterman S.J."/>
            <person name="Deelstra H.J."/>
            <person name="Ortiz-Castellanos L."/>
            <person name="Li W."/>
            <person name="Sanchez-Alonso P."/>
            <person name="Schreier P.H."/>
            <person name="Hauser-Hahn I."/>
            <person name="Vaupel M."/>
            <person name="Koopmann E."/>
            <person name="Friedrich G."/>
            <person name="Voss H."/>
            <person name="Schluter T."/>
            <person name="Margolis J."/>
            <person name="Platt D."/>
            <person name="Swimmer C."/>
            <person name="Gnirke A."/>
            <person name="Chen F."/>
            <person name="Vysotskaia V."/>
            <person name="Mannhaupt G."/>
            <person name="Guldener U."/>
            <person name="Munsterkotter M."/>
            <person name="Haase D."/>
            <person name="Oesterheld M."/>
            <person name="Mewes H.W."/>
            <person name="Mauceli E.W."/>
            <person name="DeCaprio D."/>
            <person name="Wade C.M."/>
            <person name="Butler J."/>
            <person name="Young S."/>
            <person name="Jaffe D.B."/>
            <person name="Calvo S."/>
            <person name="Nusbaum C."/>
            <person name="Galagan J."/>
            <person name="Birren B.W."/>
        </authorList>
    </citation>
    <scope>NUCLEOTIDE SEQUENCE [LARGE SCALE GENOMIC DNA]</scope>
    <source>
        <strain evidence="7">DSM 14603 / FGSC 9021 / UM521</strain>
    </source>
</reference>
<sequence length="276" mass="30396">MMAIRSAVGLGVTPALRQRALHTSARWLEEAALNRAERLKSRFWKTVSLQAPSSRDSGYQILLDGRPIRTPSGSAIVIPANRELLATCIAQEWCEQGKLLKPHTLPLTSLAARALEGCSNGQESSQIQTDLLRYLENETVCFQESRPKSLVELQSLHWDPLLSYINSTYNTAIKPFQGLLGGQHPHGTLDIFRNHLAALHPFDLAAFERSVLLTKSFLISVALVSGKLSVQQAAQAAEVEVQSQINRWGSVEDSHDVDHAQMRTTLGSVAIATVRN</sequence>
<evidence type="ECO:0000256" key="2">
    <source>
        <dbReference type="ARBA" id="ARBA00008231"/>
    </source>
</evidence>
<name>A0A0D1E2L9_MYCMD</name>
<keyword evidence="5" id="KW-0143">Chaperone</keyword>
<evidence type="ECO:0000256" key="3">
    <source>
        <dbReference type="ARBA" id="ARBA00022946"/>
    </source>
</evidence>
<accession>A0A0D1E2L9</accession>
<dbReference type="GeneID" id="23566799"/>
<dbReference type="RefSeq" id="XP_011387997.1">
    <property type="nucleotide sequence ID" value="XM_011389695.1"/>
</dbReference>
<evidence type="ECO:0000256" key="1">
    <source>
        <dbReference type="ARBA" id="ARBA00004173"/>
    </source>
</evidence>
<evidence type="ECO:0000256" key="5">
    <source>
        <dbReference type="ARBA" id="ARBA00023186"/>
    </source>
</evidence>
<evidence type="ECO:0000313" key="7">
    <source>
        <dbReference type="Proteomes" id="UP000000561"/>
    </source>
</evidence>
<dbReference type="AlphaFoldDB" id="A0A0D1E2L9"/>
<dbReference type="KEGG" id="uma:UMAG_10822"/>
<comment type="similarity">
    <text evidence="2">Belongs to the ATP12 family.</text>
</comment>
<evidence type="ECO:0000313" key="6">
    <source>
        <dbReference type="EMBL" id="KIS70394.1"/>
    </source>
</evidence>
<dbReference type="OrthoDB" id="5673at2759"/>
<keyword evidence="3" id="KW-0809">Transit peptide</keyword>
<dbReference type="PANTHER" id="PTHR21013">
    <property type="entry name" value="ATP SYNTHASE MITOCHONDRIAL F1 COMPLEX ASSEMBLY FACTOR 2/ATP12 PROTEIN, MITOCHONDRIAL PRECURSOR"/>
    <property type="match status" value="1"/>
</dbReference>
<dbReference type="InterPro" id="IPR023335">
    <property type="entry name" value="ATP12_ortho_dom_sf"/>
</dbReference>
<dbReference type="GO" id="GO:0033615">
    <property type="term" value="P:mitochondrial proton-transporting ATP synthase complex assembly"/>
    <property type="evidence" value="ECO:0000318"/>
    <property type="project" value="GO_Central"/>
</dbReference>
<dbReference type="InterPro" id="IPR011419">
    <property type="entry name" value="ATP12_ATP_synth-F1-assembly"/>
</dbReference>